<dbReference type="GO" id="GO:0003676">
    <property type="term" value="F:nucleic acid binding"/>
    <property type="evidence" value="ECO:0007669"/>
    <property type="project" value="InterPro"/>
</dbReference>
<dbReference type="Gene3D" id="3.30.420.10">
    <property type="entry name" value="Ribonuclease H-like superfamily/Ribonuclease H"/>
    <property type="match status" value="1"/>
</dbReference>
<accession>A0AAD8L532</accession>
<keyword evidence="5" id="KW-1185">Reference proteome</keyword>
<dbReference type="GO" id="GO:0015074">
    <property type="term" value="P:DNA integration"/>
    <property type="evidence" value="ECO:0007669"/>
    <property type="project" value="InterPro"/>
</dbReference>
<dbReference type="Proteomes" id="UP001229421">
    <property type="component" value="Unassembled WGS sequence"/>
</dbReference>
<sequence>MILMCAPRKNDTYLLDMNSKESTSSVTCLLSKASSSEAFLWHRKLGHVNFDNINKLVKHNLVRGLPIKDFSVVEKCMACAKGKQHKKSHKSKMINSISCPLELLHADLFGPISVKSIAKKSYCLVVTDDFSRYYWVCFLSNKGETAGTFKSLFLKIETISGKKVKAIRSDNGTEFQNHIFDSFCEEKGILRQYSAAQTPQQNGVAERKNRTLVETARTMLIESKLPIIFWAEAVNCASYVLNRVLIVKAKMKASYELFHKRKPLIDFFRPFGCSCTLLNTQAQTSKFGAVSDECFFVGYSSSQKAYRVYNRRTKIVQESFYVDWQESNVCDTVSEPSWFYDATIVFNSFNLPLFLEEDDIVLVYSEVIPDSATFSPSPTISQPLPPTLDVVIPTDPSSSSPPPASPVIPLDPSTITISDISTSNSLYKELKDHPHDLVMGSISDGVRTRHQSGLINVCLFSCFLSQIVPKNINIALQDPSWVELMQLELQQFRKLKVWELVDLPPNKYTIGTKWVYKNKPDDRGVVVRNKARLVVQGFAQEDDIDYTDVFAPVARIEAIRIFLAHAAHKTSKFIKWM</sequence>
<dbReference type="InterPro" id="IPR057670">
    <property type="entry name" value="SH3_retrovirus"/>
</dbReference>
<evidence type="ECO:0000313" key="5">
    <source>
        <dbReference type="Proteomes" id="UP001229421"/>
    </source>
</evidence>
<evidence type="ECO:0000313" key="4">
    <source>
        <dbReference type="EMBL" id="KAK1432072.1"/>
    </source>
</evidence>
<dbReference type="AlphaFoldDB" id="A0AAD8L532"/>
<keyword evidence="2" id="KW-0378">Hydrolase</keyword>
<proteinExistence type="predicted"/>
<dbReference type="Pfam" id="PF07727">
    <property type="entry name" value="RVT_2"/>
    <property type="match status" value="1"/>
</dbReference>
<dbReference type="GO" id="GO:0046872">
    <property type="term" value="F:metal ion binding"/>
    <property type="evidence" value="ECO:0007669"/>
    <property type="project" value="UniProtKB-KW"/>
</dbReference>
<dbReference type="PANTHER" id="PTHR42648:SF32">
    <property type="entry name" value="RIBONUCLEASE H-LIKE DOMAIN, GAG-PRE-INTEGRASE DOMAIN PROTEIN-RELATED"/>
    <property type="match status" value="1"/>
</dbReference>
<dbReference type="Pfam" id="PF25597">
    <property type="entry name" value="SH3_retrovirus"/>
    <property type="match status" value="1"/>
</dbReference>
<dbReference type="GO" id="GO:0016787">
    <property type="term" value="F:hydrolase activity"/>
    <property type="evidence" value="ECO:0007669"/>
    <property type="project" value="UniProtKB-KW"/>
</dbReference>
<organism evidence="4 5">
    <name type="scientific">Tagetes erecta</name>
    <name type="common">African marigold</name>
    <dbReference type="NCBI Taxonomy" id="13708"/>
    <lineage>
        <taxon>Eukaryota</taxon>
        <taxon>Viridiplantae</taxon>
        <taxon>Streptophyta</taxon>
        <taxon>Embryophyta</taxon>
        <taxon>Tracheophyta</taxon>
        <taxon>Spermatophyta</taxon>
        <taxon>Magnoliopsida</taxon>
        <taxon>eudicotyledons</taxon>
        <taxon>Gunneridae</taxon>
        <taxon>Pentapetalae</taxon>
        <taxon>asterids</taxon>
        <taxon>campanulids</taxon>
        <taxon>Asterales</taxon>
        <taxon>Asteraceae</taxon>
        <taxon>Asteroideae</taxon>
        <taxon>Heliantheae alliance</taxon>
        <taxon>Tageteae</taxon>
        <taxon>Tagetes</taxon>
    </lineage>
</organism>
<dbReference type="InterPro" id="IPR025724">
    <property type="entry name" value="GAG-pre-integrase_dom"/>
</dbReference>
<gene>
    <name evidence="4" type="ORF">QVD17_08962</name>
</gene>
<dbReference type="Pfam" id="PF13976">
    <property type="entry name" value="gag_pre-integrs"/>
    <property type="match status" value="1"/>
</dbReference>
<dbReference type="PROSITE" id="PS50994">
    <property type="entry name" value="INTEGRASE"/>
    <property type="match status" value="1"/>
</dbReference>
<evidence type="ECO:0000256" key="1">
    <source>
        <dbReference type="ARBA" id="ARBA00022723"/>
    </source>
</evidence>
<name>A0AAD8L532_TARER</name>
<feature type="domain" description="Integrase catalytic" evidence="3">
    <location>
        <begin position="96"/>
        <end position="262"/>
    </location>
</feature>
<dbReference type="EMBL" id="JAUHHV010000002">
    <property type="protein sequence ID" value="KAK1432072.1"/>
    <property type="molecule type" value="Genomic_DNA"/>
</dbReference>
<dbReference type="Pfam" id="PF00665">
    <property type="entry name" value="rve"/>
    <property type="match status" value="1"/>
</dbReference>
<evidence type="ECO:0000256" key="2">
    <source>
        <dbReference type="ARBA" id="ARBA00022801"/>
    </source>
</evidence>
<dbReference type="PANTHER" id="PTHR42648">
    <property type="entry name" value="TRANSPOSASE, PUTATIVE-RELATED"/>
    <property type="match status" value="1"/>
</dbReference>
<dbReference type="InterPro" id="IPR039537">
    <property type="entry name" value="Retrotran_Ty1/copia-like"/>
</dbReference>
<keyword evidence="1" id="KW-0479">Metal-binding</keyword>
<dbReference type="InterPro" id="IPR036397">
    <property type="entry name" value="RNaseH_sf"/>
</dbReference>
<dbReference type="InterPro" id="IPR012337">
    <property type="entry name" value="RNaseH-like_sf"/>
</dbReference>
<dbReference type="InterPro" id="IPR013103">
    <property type="entry name" value="RVT_2"/>
</dbReference>
<reference evidence="4" key="1">
    <citation type="journal article" date="2023" name="bioRxiv">
        <title>Improved chromosome-level genome assembly for marigold (Tagetes erecta).</title>
        <authorList>
            <person name="Jiang F."/>
            <person name="Yuan L."/>
            <person name="Wang S."/>
            <person name="Wang H."/>
            <person name="Xu D."/>
            <person name="Wang A."/>
            <person name="Fan W."/>
        </authorList>
    </citation>
    <scope>NUCLEOTIDE SEQUENCE</scope>
    <source>
        <strain evidence="4">WSJ</strain>
        <tissue evidence="4">Leaf</tissue>
    </source>
</reference>
<dbReference type="InterPro" id="IPR001584">
    <property type="entry name" value="Integrase_cat-core"/>
</dbReference>
<evidence type="ECO:0000259" key="3">
    <source>
        <dbReference type="PROSITE" id="PS50994"/>
    </source>
</evidence>
<comment type="caution">
    <text evidence="4">The sequence shown here is derived from an EMBL/GenBank/DDBJ whole genome shotgun (WGS) entry which is preliminary data.</text>
</comment>
<dbReference type="SUPFAM" id="SSF53098">
    <property type="entry name" value="Ribonuclease H-like"/>
    <property type="match status" value="1"/>
</dbReference>
<protein>
    <recommendedName>
        <fullName evidence="3">Integrase catalytic domain-containing protein</fullName>
    </recommendedName>
</protein>